<dbReference type="CDD" id="cd22157">
    <property type="entry name" value="F-box_AtFBW1-like"/>
    <property type="match status" value="1"/>
</dbReference>
<feature type="region of interest" description="Disordered" evidence="1">
    <location>
        <begin position="1"/>
        <end position="25"/>
    </location>
</feature>
<evidence type="ECO:0000313" key="3">
    <source>
        <dbReference type="EMBL" id="EFH54351.1"/>
    </source>
</evidence>
<proteinExistence type="predicted"/>
<keyword evidence="4" id="KW-1185">Reference proteome</keyword>
<sequence length="296" mass="34559">MKRGREEKSDETSPSPTQLGHGGISTRDINIPIDLTVEILKKLPAKSLVKFQCVSKQWSAIISRRRDFIDSIVTRSLTQPPPIYNPTTRRSFHLPKSIKTSSTGTCFFGYDPLENQYKILFLPLYYLEQGCQMSLSVGWCNLHQWDDSTSIYMLMSFDVRTEKFCHVDAPNTLMDHFSFLINYQGKLGFVCCGKSVEIWVREDGHQKTQIWSKLFFYEMEGFEKWRVSGVTRGGEIVFVNTVYFSDDKLCVLYYDPKRNSIIYVDFEGIYSKERRRHNSVLIWTLPDHVENTMRLY</sequence>
<dbReference type="Pfam" id="PF08268">
    <property type="entry name" value="FBA_3"/>
    <property type="match status" value="2"/>
</dbReference>
<dbReference type="InterPro" id="IPR001810">
    <property type="entry name" value="F-box_dom"/>
</dbReference>
<dbReference type="NCBIfam" id="TIGR01640">
    <property type="entry name" value="F_box_assoc_1"/>
    <property type="match status" value="1"/>
</dbReference>
<accession>D7LVG9</accession>
<dbReference type="Gene3D" id="1.20.1280.50">
    <property type="match status" value="1"/>
</dbReference>
<dbReference type="EMBL" id="GL348717">
    <property type="protein sequence ID" value="EFH54351.1"/>
    <property type="molecule type" value="Genomic_DNA"/>
</dbReference>
<dbReference type="InterPro" id="IPR017451">
    <property type="entry name" value="F-box-assoc_interact_dom"/>
</dbReference>
<dbReference type="InterPro" id="IPR036047">
    <property type="entry name" value="F-box-like_dom_sf"/>
</dbReference>
<feature type="domain" description="F-box" evidence="2">
    <location>
        <begin position="25"/>
        <end position="72"/>
    </location>
</feature>
<dbReference type="PANTHER" id="PTHR31111:SF58">
    <property type="entry name" value="F-BOX DOMAIN-CONTAINING PROTEIN"/>
    <property type="match status" value="1"/>
</dbReference>
<dbReference type="STRING" id="81972.D7LVG9"/>
<dbReference type="InterPro" id="IPR013187">
    <property type="entry name" value="F-box-assoc_dom_typ3"/>
</dbReference>
<dbReference type="Pfam" id="PF00646">
    <property type="entry name" value="F-box"/>
    <property type="match status" value="1"/>
</dbReference>
<evidence type="ECO:0000256" key="1">
    <source>
        <dbReference type="SAM" id="MobiDB-lite"/>
    </source>
</evidence>
<dbReference type="Proteomes" id="UP000008694">
    <property type="component" value="Unassembled WGS sequence"/>
</dbReference>
<name>D7LVG9_ARALL</name>
<organism evidence="4">
    <name type="scientific">Arabidopsis lyrata subsp. lyrata</name>
    <name type="common">Lyre-leaved rock-cress</name>
    <dbReference type="NCBI Taxonomy" id="81972"/>
    <lineage>
        <taxon>Eukaryota</taxon>
        <taxon>Viridiplantae</taxon>
        <taxon>Streptophyta</taxon>
        <taxon>Embryophyta</taxon>
        <taxon>Tracheophyta</taxon>
        <taxon>Spermatophyta</taxon>
        <taxon>Magnoliopsida</taxon>
        <taxon>eudicotyledons</taxon>
        <taxon>Gunneridae</taxon>
        <taxon>Pentapetalae</taxon>
        <taxon>rosids</taxon>
        <taxon>malvids</taxon>
        <taxon>Brassicales</taxon>
        <taxon>Brassicaceae</taxon>
        <taxon>Camelineae</taxon>
        <taxon>Arabidopsis</taxon>
    </lineage>
</organism>
<dbReference type="PROSITE" id="PS50181">
    <property type="entry name" value="FBOX"/>
    <property type="match status" value="1"/>
</dbReference>
<dbReference type="AlphaFoldDB" id="D7LVG9"/>
<feature type="compositionally biased region" description="Basic and acidic residues" evidence="1">
    <location>
        <begin position="1"/>
        <end position="11"/>
    </location>
</feature>
<dbReference type="PANTHER" id="PTHR31111">
    <property type="entry name" value="BNAA05G37150D PROTEIN-RELATED"/>
    <property type="match status" value="1"/>
</dbReference>
<evidence type="ECO:0000313" key="4">
    <source>
        <dbReference type="Proteomes" id="UP000008694"/>
    </source>
</evidence>
<dbReference type="HOGENOM" id="CLU_027176_8_0_1"/>
<dbReference type="SUPFAM" id="SSF81383">
    <property type="entry name" value="F-box domain"/>
    <property type="match status" value="1"/>
</dbReference>
<evidence type="ECO:0000259" key="2">
    <source>
        <dbReference type="PROSITE" id="PS50181"/>
    </source>
</evidence>
<protein>
    <recommendedName>
        <fullName evidence="2">F-box domain-containing protein</fullName>
    </recommendedName>
</protein>
<dbReference type="Gramene" id="fgenesh1_pm.C_scaffold_5001709">
    <property type="protein sequence ID" value="fgenesh1_pm.C_scaffold_5001709"/>
    <property type="gene ID" value="fgenesh1_pm.C_scaffold_5001709"/>
</dbReference>
<gene>
    <name evidence="3" type="ORF">ARALYDRAFT_324165</name>
</gene>
<dbReference type="SMART" id="SM00256">
    <property type="entry name" value="FBOX"/>
    <property type="match status" value="1"/>
</dbReference>
<reference evidence="4" key="1">
    <citation type="journal article" date="2011" name="Nat. Genet.">
        <title>The Arabidopsis lyrata genome sequence and the basis of rapid genome size change.</title>
        <authorList>
            <person name="Hu T.T."/>
            <person name="Pattyn P."/>
            <person name="Bakker E.G."/>
            <person name="Cao J."/>
            <person name="Cheng J.-F."/>
            <person name="Clark R.M."/>
            <person name="Fahlgren N."/>
            <person name="Fawcett J.A."/>
            <person name="Grimwood J."/>
            <person name="Gundlach H."/>
            <person name="Haberer G."/>
            <person name="Hollister J.D."/>
            <person name="Ossowski S."/>
            <person name="Ottilar R.P."/>
            <person name="Salamov A.A."/>
            <person name="Schneeberger K."/>
            <person name="Spannagl M."/>
            <person name="Wang X."/>
            <person name="Yang L."/>
            <person name="Nasrallah M.E."/>
            <person name="Bergelson J."/>
            <person name="Carrington J.C."/>
            <person name="Gaut B.S."/>
            <person name="Schmutz J."/>
            <person name="Mayer K.F.X."/>
            <person name="Van de Peer Y."/>
            <person name="Grigoriev I.V."/>
            <person name="Nordborg M."/>
            <person name="Weigel D."/>
            <person name="Guo Y.-L."/>
        </authorList>
    </citation>
    <scope>NUCLEOTIDE SEQUENCE [LARGE SCALE GENOMIC DNA]</scope>
    <source>
        <strain evidence="4">cv. MN47</strain>
    </source>
</reference>